<gene>
    <name evidence="6" type="ORF">ACMD2_11651</name>
</gene>
<dbReference type="PANTHER" id="PTHR11265:SF0">
    <property type="entry name" value="12S RRNA N4-METHYLCYTIDINE METHYLTRANSFERASE"/>
    <property type="match status" value="1"/>
</dbReference>
<dbReference type="InterPro" id="IPR029063">
    <property type="entry name" value="SAM-dependent_MTases_sf"/>
</dbReference>
<evidence type="ECO:0000313" key="7">
    <source>
        <dbReference type="Proteomes" id="UP000092600"/>
    </source>
</evidence>
<name>A0A199UWN4_ANACO</name>
<dbReference type="STRING" id="4615.A0A199UWN4"/>
<accession>A0A199UWN4</accession>
<evidence type="ECO:0000256" key="4">
    <source>
        <dbReference type="ARBA" id="ARBA00022691"/>
    </source>
</evidence>
<dbReference type="Gene3D" id="1.10.150.170">
    <property type="entry name" value="Putative methyltransferase TM0872, insert domain"/>
    <property type="match status" value="1"/>
</dbReference>
<dbReference type="Pfam" id="PF01795">
    <property type="entry name" value="Methyltransf_5"/>
    <property type="match status" value="1"/>
</dbReference>
<dbReference type="Proteomes" id="UP000092600">
    <property type="component" value="Unassembled WGS sequence"/>
</dbReference>
<comment type="caution">
    <text evidence="6">The sequence shown here is derived from an EMBL/GenBank/DDBJ whole genome shotgun (WGS) entry which is preliminary data.</text>
</comment>
<dbReference type="SUPFAM" id="SSF53335">
    <property type="entry name" value="S-adenosyl-L-methionine-dependent methyltransferases"/>
    <property type="match status" value="1"/>
</dbReference>
<evidence type="ECO:0000256" key="1">
    <source>
        <dbReference type="ARBA" id="ARBA00010396"/>
    </source>
</evidence>
<dbReference type="Gene3D" id="3.40.50.150">
    <property type="entry name" value="Vaccinia Virus protein VP39"/>
    <property type="match status" value="1"/>
</dbReference>
<dbReference type="GO" id="GO:0070475">
    <property type="term" value="P:rRNA base methylation"/>
    <property type="evidence" value="ECO:0007669"/>
    <property type="project" value="TreeGrafter"/>
</dbReference>
<dbReference type="GO" id="GO:0071424">
    <property type="term" value="F:rRNA (cytosine-N4-)-methyltransferase activity"/>
    <property type="evidence" value="ECO:0007669"/>
    <property type="project" value="TreeGrafter"/>
</dbReference>
<evidence type="ECO:0000256" key="5">
    <source>
        <dbReference type="SAM" id="MobiDB-lite"/>
    </source>
</evidence>
<proteinExistence type="inferred from homology"/>
<evidence type="ECO:0000313" key="6">
    <source>
        <dbReference type="EMBL" id="OAY69213.1"/>
    </source>
</evidence>
<dbReference type="NCBIfam" id="TIGR00006">
    <property type="entry name" value="16S rRNA (cytosine(1402)-N(4))-methyltransferase RsmH"/>
    <property type="match status" value="1"/>
</dbReference>
<protein>
    <submittedName>
        <fullName evidence="6">Ribosomal RNA small subunit methyltransferase H</fullName>
    </submittedName>
</protein>
<sequence length="451" mass="49834">MMAVARHLFSLRPPPHLPRGHSVRVQVRVRCLAALRTRTTNKKEKAEAEAEAEAKAAERLTRRTRSDSEFDWDLYRRHASGGCGGLGGSHVPVMLGEVLQAFRGLRLRSFVDCTLGAAAHSSAVRLPLPLLCSLPCSCSCLFLLFCRLIIESHGEMELFVGLDVDPAAHDMARARIESLLSSKDSCGLRAYTHVGNFKYVKSVLGGVDEAVLESGVDGILMDLGMSSMQVDRPERGFSVLADGPLDMRMDPQASLKAEDILNSWPENEVGRILRDYGEESNWQFLQKQIAKARGSGGLHTTAELVDLIRRTSTSSGAGRRGWIKTTTRVFQALRIAVNDELRTVEDALYACFDCLSSGGLLAVISFHSLEDRIVKRTFLDIINGSEVDVSGECCTDEVRSDEIDNAEAWCKHRVQGRNGTVLTKRPITPSKEEEKLNRRSRSAKLRVLQKA</sequence>
<dbReference type="FunFam" id="1.10.150.170:FF:000004">
    <property type="entry name" value="Ribosomal RNA small subunit methyltransferase H"/>
    <property type="match status" value="1"/>
</dbReference>
<dbReference type="PANTHER" id="PTHR11265">
    <property type="entry name" value="S-ADENOSYL-METHYLTRANSFERASE MRAW"/>
    <property type="match status" value="1"/>
</dbReference>
<evidence type="ECO:0000256" key="3">
    <source>
        <dbReference type="ARBA" id="ARBA00022679"/>
    </source>
</evidence>
<dbReference type="SUPFAM" id="SSF81799">
    <property type="entry name" value="Putative methyltransferase TM0872, insert domain"/>
    <property type="match status" value="1"/>
</dbReference>
<evidence type="ECO:0000256" key="2">
    <source>
        <dbReference type="ARBA" id="ARBA00022603"/>
    </source>
</evidence>
<dbReference type="InterPro" id="IPR023397">
    <property type="entry name" value="SAM-dep_MeTrfase_MraW_recog"/>
</dbReference>
<dbReference type="HAMAP" id="MF_01007">
    <property type="entry name" value="16SrRNA_methyltr_H"/>
    <property type="match status" value="1"/>
</dbReference>
<keyword evidence="3 6" id="KW-0808">Transferase</keyword>
<dbReference type="InterPro" id="IPR002903">
    <property type="entry name" value="RsmH"/>
</dbReference>
<dbReference type="EMBL" id="LSRQ01004499">
    <property type="protein sequence ID" value="OAY69213.1"/>
    <property type="molecule type" value="Genomic_DNA"/>
</dbReference>
<comment type="similarity">
    <text evidence="1">Belongs to the methyltransferase superfamily. RsmH family.</text>
</comment>
<keyword evidence="2 6" id="KW-0489">Methyltransferase</keyword>
<dbReference type="AlphaFoldDB" id="A0A199UWN4"/>
<keyword evidence="4" id="KW-0949">S-adenosyl-L-methionine</keyword>
<reference evidence="6 7" key="1">
    <citation type="journal article" date="2016" name="DNA Res.">
        <title>The draft genome of MD-2 pineapple using hybrid error correction of long reads.</title>
        <authorList>
            <person name="Redwan R.M."/>
            <person name="Saidin A."/>
            <person name="Kumar S.V."/>
        </authorList>
    </citation>
    <scope>NUCLEOTIDE SEQUENCE [LARGE SCALE GENOMIC DNA]</scope>
    <source>
        <strain evidence="7">cv. MD2</strain>
        <tissue evidence="6">Leaf</tissue>
    </source>
</reference>
<organism evidence="6 7">
    <name type="scientific">Ananas comosus</name>
    <name type="common">Pineapple</name>
    <name type="synonym">Ananas ananas</name>
    <dbReference type="NCBI Taxonomy" id="4615"/>
    <lineage>
        <taxon>Eukaryota</taxon>
        <taxon>Viridiplantae</taxon>
        <taxon>Streptophyta</taxon>
        <taxon>Embryophyta</taxon>
        <taxon>Tracheophyta</taxon>
        <taxon>Spermatophyta</taxon>
        <taxon>Magnoliopsida</taxon>
        <taxon>Liliopsida</taxon>
        <taxon>Poales</taxon>
        <taxon>Bromeliaceae</taxon>
        <taxon>Bromelioideae</taxon>
        <taxon>Ananas</taxon>
    </lineage>
</organism>
<feature type="region of interest" description="Disordered" evidence="5">
    <location>
        <begin position="42"/>
        <end position="62"/>
    </location>
</feature>